<feature type="domain" description="HTH arsR-type" evidence="1">
    <location>
        <begin position="1"/>
        <end position="87"/>
    </location>
</feature>
<dbReference type="CDD" id="cd00090">
    <property type="entry name" value="HTH_ARSR"/>
    <property type="match status" value="1"/>
</dbReference>
<protein>
    <recommendedName>
        <fullName evidence="1">HTH arsR-type domain-containing protein</fullName>
    </recommendedName>
</protein>
<dbReference type="Pfam" id="PF13463">
    <property type="entry name" value="HTH_27"/>
    <property type="match status" value="1"/>
</dbReference>
<dbReference type="InterPro" id="IPR000835">
    <property type="entry name" value="HTH_MarR-typ"/>
</dbReference>
<reference evidence="2 3" key="1">
    <citation type="journal article" date="2016" name="Nat. Commun.">
        <title>Thousands of microbial genomes shed light on interconnected biogeochemical processes in an aquifer system.</title>
        <authorList>
            <person name="Anantharaman K."/>
            <person name="Brown C.T."/>
            <person name="Hug L.A."/>
            <person name="Sharon I."/>
            <person name="Castelle C.J."/>
            <person name="Probst A.J."/>
            <person name="Thomas B.C."/>
            <person name="Singh A."/>
            <person name="Wilkins M.J."/>
            <person name="Karaoz U."/>
            <person name="Brodie E.L."/>
            <person name="Williams K.H."/>
            <person name="Hubbard S.S."/>
            <person name="Banfield J.F."/>
        </authorList>
    </citation>
    <scope>NUCLEOTIDE SEQUENCE [LARGE SCALE GENOMIC DNA]</scope>
</reference>
<dbReference type="SMART" id="SM00418">
    <property type="entry name" value="HTH_ARSR"/>
    <property type="match status" value="1"/>
</dbReference>
<dbReference type="InterPro" id="IPR036390">
    <property type="entry name" value="WH_DNA-bd_sf"/>
</dbReference>
<accession>A0A1G2T2D6</accession>
<dbReference type="SUPFAM" id="SSF46785">
    <property type="entry name" value="Winged helix' DNA-binding domain"/>
    <property type="match status" value="1"/>
</dbReference>
<sequence length="87" mass="10055">MKTRQLERIVRGFSNHRRIEIIELLSKQPELSVAEICDKLKINYKTGAEHVRRLAIAGMIMKRNDNNSVRHALTKEGRAALNFLKTL</sequence>
<dbReference type="PROSITE" id="PS50987">
    <property type="entry name" value="HTH_ARSR_2"/>
    <property type="match status" value="1"/>
</dbReference>
<evidence type="ECO:0000259" key="1">
    <source>
        <dbReference type="PROSITE" id="PS50987"/>
    </source>
</evidence>
<name>A0A1G2T2D6_9BACT</name>
<dbReference type="Gene3D" id="1.10.10.10">
    <property type="entry name" value="Winged helix-like DNA-binding domain superfamily/Winged helix DNA-binding domain"/>
    <property type="match status" value="1"/>
</dbReference>
<evidence type="ECO:0000313" key="3">
    <source>
        <dbReference type="Proteomes" id="UP000178612"/>
    </source>
</evidence>
<organism evidence="2 3">
    <name type="scientific">Candidatus Zambryskibacteria bacterium RIFCSPHIGHO2_01_FULL_49_18</name>
    <dbReference type="NCBI Taxonomy" id="1802740"/>
    <lineage>
        <taxon>Bacteria</taxon>
        <taxon>Candidatus Zambryskiibacteriota</taxon>
    </lineage>
</organism>
<evidence type="ECO:0000313" key="2">
    <source>
        <dbReference type="EMBL" id="OHA91414.1"/>
    </source>
</evidence>
<dbReference type="AlphaFoldDB" id="A0A1G2T2D6"/>
<proteinExistence type="predicted"/>
<dbReference type="GO" id="GO:0003700">
    <property type="term" value="F:DNA-binding transcription factor activity"/>
    <property type="evidence" value="ECO:0007669"/>
    <property type="project" value="InterPro"/>
</dbReference>
<dbReference type="EMBL" id="MHVJ01000013">
    <property type="protein sequence ID" value="OHA91414.1"/>
    <property type="molecule type" value="Genomic_DNA"/>
</dbReference>
<comment type="caution">
    <text evidence="2">The sequence shown here is derived from an EMBL/GenBank/DDBJ whole genome shotgun (WGS) entry which is preliminary data.</text>
</comment>
<gene>
    <name evidence="2" type="ORF">A2758_02195</name>
</gene>
<dbReference type="InterPro" id="IPR001845">
    <property type="entry name" value="HTH_ArsR_DNA-bd_dom"/>
</dbReference>
<dbReference type="InterPro" id="IPR036388">
    <property type="entry name" value="WH-like_DNA-bd_sf"/>
</dbReference>
<dbReference type="InterPro" id="IPR011991">
    <property type="entry name" value="ArsR-like_HTH"/>
</dbReference>
<dbReference type="Proteomes" id="UP000178612">
    <property type="component" value="Unassembled WGS sequence"/>
</dbReference>